<dbReference type="InterPro" id="IPR035965">
    <property type="entry name" value="PAS-like_dom_sf"/>
</dbReference>
<dbReference type="CDD" id="cd00075">
    <property type="entry name" value="HATPase"/>
    <property type="match status" value="1"/>
</dbReference>
<dbReference type="InterPro" id="IPR003594">
    <property type="entry name" value="HATPase_dom"/>
</dbReference>
<feature type="domain" description="Histidine kinase" evidence="4">
    <location>
        <begin position="173"/>
        <end position="374"/>
    </location>
</feature>
<dbReference type="PRINTS" id="PR00344">
    <property type="entry name" value="BCTRLSENSOR"/>
</dbReference>
<sequence>MVEVSVVVGVVLAFVAGAGLAGAWASRALTRANRKLSTLSTSLEAARRDSATRERMFGAVVDAAPMAILLLDRVGTMIFTNPAARELFFGGRDAAGENLLSMLDAAPAPFRDALLGSEDALFSVDAEGEFETYHLAKRTLDPGDDARTLVLVRPLTRELRRQEVAVWKKLLRVISHELNNSLAPISSMADSARRIAQHPEKLHQLDRVFATIEERATHLQEFLEGYARLARLPSPRRAHVAWSEIFESVHEAHPVVSVHAVPRGTGYFDRAQMGQVLENLVKNAKESSAATPEITLGLERAEGGWTIVVSDRGPGMSDEVLASALLPFYSTKERGTGLGLALCREIVEAHAGKIRLQNRQGGGLEVAVFVPDSEHTTSPTTRLTITRV</sequence>
<evidence type="ECO:0000313" key="5">
    <source>
        <dbReference type="EMBL" id="AKU95044.1"/>
    </source>
</evidence>
<keyword evidence="5" id="KW-0418">Kinase</keyword>
<keyword evidence="3" id="KW-0597">Phosphoprotein</keyword>
<dbReference type="Gene3D" id="3.30.450.20">
    <property type="entry name" value="PAS domain"/>
    <property type="match status" value="1"/>
</dbReference>
<dbReference type="SUPFAM" id="SSF55874">
    <property type="entry name" value="ATPase domain of HSP90 chaperone/DNA topoisomerase II/histidine kinase"/>
    <property type="match status" value="1"/>
</dbReference>
<keyword evidence="5" id="KW-0808">Transferase</keyword>
<comment type="catalytic activity">
    <reaction evidence="1">
        <text>ATP + protein L-histidine = ADP + protein N-phospho-L-histidine.</text>
        <dbReference type="EC" id="2.7.13.3"/>
    </reaction>
</comment>
<dbReference type="STRING" id="1391654.AKJ09_01708"/>
<dbReference type="EMBL" id="CP012333">
    <property type="protein sequence ID" value="AKU95044.1"/>
    <property type="molecule type" value="Genomic_DNA"/>
</dbReference>
<gene>
    <name evidence="5" type="ORF">AKJ09_01708</name>
</gene>
<dbReference type="InterPro" id="IPR004358">
    <property type="entry name" value="Sig_transdc_His_kin-like_C"/>
</dbReference>
<organism evidence="5 6">
    <name type="scientific">Labilithrix luteola</name>
    <dbReference type="NCBI Taxonomy" id="1391654"/>
    <lineage>
        <taxon>Bacteria</taxon>
        <taxon>Pseudomonadati</taxon>
        <taxon>Myxococcota</taxon>
        <taxon>Polyangia</taxon>
        <taxon>Polyangiales</taxon>
        <taxon>Labilitrichaceae</taxon>
        <taxon>Labilithrix</taxon>
    </lineage>
</organism>
<dbReference type="Gene3D" id="1.10.287.130">
    <property type="match status" value="1"/>
</dbReference>
<accession>A0A0K1PPJ6</accession>
<dbReference type="InterPro" id="IPR036097">
    <property type="entry name" value="HisK_dim/P_sf"/>
</dbReference>
<dbReference type="KEGG" id="llu:AKJ09_01708"/>
<dbReference type="Proteomes" id="UP000064967">
    <property type="component" value="Chromosome"/>
</dbReference>
<dbReference type="Gene3D" id="3.30.565.10">
    <property type="entry name" value="Histidine kinase-like ATPase, C-terminal domain"/>
    <property type="match status" value="1"/>
</dbReference>
<dbReference type="InterPro" id="IPR036890">
    <property type="entry name" value="HATPase_C_sf"/>
</dbReference>
<dbReference type="PANTHER" id="PTHR43065:SF51">
    <property type="entry name" value="HISTIDINE KINASE"/>
    <property type="match status" value="1"/>
</dbReference>
<evidence type="ECO:0000256" key="3">
    <source>
        <dbReference type="ARBA" id="ARBA00022553"/>
    </source>
</evidence>
<evidence type="ECO:0000259" key="4">
    <source>
        <dbReference type="PROSITE" id="PS50109"/>
    </source>
</evidence>
<dbReference type="InterPro" id="IPR005467">
    <property type="entry name" value="His_kinase_dom"/>
</dbReference>
<dbReference type="SUPFAM" id="SSF55785">
    <property type="entry name" value="PYP-like sensor domain (PAS domain)"/>
    <property type="match status" value="1"/>
</dbReference>
<dbReference type="AlphaFoldDB" id="A0A0K1PPJ6"/>
<evidence type="ECO:0000256" key="1">
    <source>
        <dbReference type="ARBA" id="ARBA00000085"/>
    </source>
</evidence>
<keyword evidence="6" id="KW-1185">Reference proteome</keyword>
<name>A0A0K1PPJ6_9BACT</name>
<reference evidence="5 6" key="1">
    <citation type="submission" date="2015-08" db="EMBL/GenBank/DDBJ databases">
        <authorList>
            <person name="Babu N.S."/>
            <person name="Beckwith C.J."/>
            <person name="Beseler K.G."/>
            <person name="Brison A."/>
            <person name="Carone J.V."/>
            <person name="Caskin T.P."/>
            <person name="Diamond M."/>
            <person name="Durham M.E."/>
            <person name="Foxe J.M."/>
            <person name="Go M."/>
            <person name="Henderson B.A."/>
            <person name="Jones I.B."/>
            <person name="McGettigan J.A."/>
            <person name="Micheletti S.J."/>
            <person name="Nasrallah M.E."/>
            <person name="Ortiz D."/>
            <person name="Piller C.R."/>
            <person name="Privatt S.R."/>
            <person name="Schneider S.L."/>
            <person name="Sharp S."/>
            <person name="Smith T.C."/>
            <person name="Stanton J.D."/>
            <person name="Ullery H.E."/>
            <person name="Wilson R.J."/>
            <person name="Serrano M.G."/>
            <person name="Buck G."/>
            <person name="Lee V."/>
            <person name="Wang Y."/>
            <person name="Carvalho R."/>
            <person name="Voegtly L."/>
            <person name="Shi R."/>
            <person name="Duckworth R."/>
            <person name="Johnson A."/>
            <person name="Loviza R."/>
            <person name="Walstead R."/>
            <person name="Shah Z."/>
            <person name="Kiflezghi M."/>
            <person name="Wade K."/>
            <person name="Ball S.L."/>
            <person name="Bradley K.W."/>
            <person name="Asai D.J."/>
            <person name="Bowman C.A."/>
            <person name="Russell D.A."/>
            <person name="Pope W.H."/>
            <person name="Jacobs-Sera D."/>
            <person name="Hendrix R.W."/>
            <person name="Hatfull G.F."/>
        </authorList>
    </citation>
    <scope>NUCLEOTIDE SEQUENCE [LARGE SCALE GENOMIC DNA]</scope>
    <source>
        <strain evidence="5 6">DSM 27648</strain>
    </source>
</reference>
<dbReference type="SUPFAM" id="SSF47384">
    <property type="entry name" value="Homodimeric domain of signal transducing histidine kinase"/>
    <property type="match status" value="1"/>
</dbReference>
<dbReference type="PATRIC" id="fig|1391654.3.peg.1724"/>
<dbReference type="RefSeq" id="WP_146646553.1">
    <property type="nucleotide sequence ID" value="NZ_CP012333.1"/>
</dbReference>
<evidence type="ECO:0000256" key="2">
    <source>
        <dbReference type="ARBA" id="ARBA00012438"/>
    </source>
</evidence>
<proteinExistence type="predicted"/>
<dbReference type="PROSITE" id="PS50109">
    <property type="entry name" value="HIS_KIN"/>
    <property type="match status" value="1"/>
</dbReference>
<evidence type="ECO:0000313" key="6">
    <source>
        <dbReference type="Proteomes" id="UP000064967"/>
    </source>
</evidence>
<dbReference type="CDD" id="cd00082">
    <property type="entry name" value="HisKA"/>
    <property type="match status" value="1"/>
</dbReference>
<dbReference type="GO" id="GO:0000155">
    <property type="term" value="F:phosphorelay sensor kinase activity"/>
    <property type="evidence" value="ECO:0007669"/>
    <property type="project" value="InterPro"/>
</dbReference>
<dbReference type="InterPro" id="IPR003661">
    <property type="entry name" value="HisK_dim/P_dom"/>
</dbReference>
<protein>
    <recommendedName>
        <fullName evidence="2">histidine kinase</fullName>
        <ecNumber evidence="2">2.7.13.3</ecNumber>
    </recommendedName>
</protein>
<dbReference type="PANTHER" id="PTHR43065">
    <property type="entry name" value="SENSOR HISTIDINE KINASE"/>
    <property type="match status" value="1"/>
</dbReference>
<dbReference type="EC" id="2.7.13.3" evidence="2"/>
<dbReference type="Pfam" id="PF02518">
    <property type="entry name" value="HATPase_c"/>
    <property type="match status" value="1"/>
</dbReference>
<dbReference type="OrthoDB" id="9805967at2"/>
<dbReference type="SMART" id="SM00387">
    <property type="entry name" value="HATPase_c"/>
    <property type="match status" value="1"/>
</dbReference>